<dbReference type="PANTHER" id="PTHR24198">
    <property type="entry name" value="ANKYRIN REPEAT AND PROTEIN KINASE DOMAIN-CONTAINING PROTEIN"/>
    <property type="match status" value="1"/>
</dbReference>
<dbReference type="EMBL" id="CDMC01000001">
    <property type="protein sequence ID" value="CEL02009.1"/>
    <property type="molecule type" value="Genomic_DNA"/>
</dbReference>
<dbReference type="AlphaFoldDB" id="A0A0U5C3Q3"/>
<sequence>MKRPKKLTVTKIGWNNLPWDIQVLIFGELTELPPVPEYWTTCDWYYAWRRRVRRKLDCWPLLLVSRESLSVACVAAKLTYLGSWNQGLRQAILEKNLAERIVYWMGESLALEAIQRVIKKGGIVRQECRQTKSLQNVPFNQDVQPIASTCIVDTLLLVATMRAHVVCMRLLFAYGGNPCITPSGRAENLLSVAIFARSIDAVKLLIDAGADIDRAPLQSEYLEQRTNTPLAIAILEEHIPSVELLLQRGANPNVAIYDGNFDEIVDDPWEFATRHEDRGRPRLLEVFLRHGLFPDRSQYEQGRHPVLLALRAFNVECAAILVRTGAVPEDYEEYIQSDTDSRFLWAAEEVRKMLNEWERQEAQASRAKGKFGAVGDWMRRIRLKAAQE</sequence>
<dbReference type="InterPro" id="IPR002110">
    <property type="entry name" value="Ankyrin_rpt"/>
</dbReference>
<dbReference type="STRING" id="454130.A0A0U5C3Q3"/>
<dbReference type="SUPFAM" id="SSF48403">
    <property type="entry name" value="Ankyrin repeat"/>
    <property type="match status" value="1"/>
</dbReference>
<evidence type="ECO:0000256" key="1">
    <source>
        <dbReference type="ARBA" id="ARBA00022737"/>
    </source>
</evidence>
<keyword evidence="2 3" id="KW-0040">ANK repeat</keyword>
<dbReference type="PROSITE" id="PS50297">
    <property type="entry name" value="ANK_REP_REGION"/>
    <property type="match status" value="1"/>
</dbReference>
<dbReference type="Pfam" id="PF12796">
    <property type="entry name" value="Ank_2"/>
    <property type="match status" value="1"/>
</dbReference>
<evidence type="ECO:0000313" key="4">
    <source>
        <dbReference type="EMBL" id="CEL02009.1"/>
    </source>
</evidence>
<keyword evidence="5" id="KW-1185">Reference proteome</keyword>
<proteinExistence type="predicted"/>
<evidence type="ECO:0000256" key="3">
    <source>
        <dbReference type="PROSITE-ProRule" id="PRU00023"/>
    </source>
</evidence>
<dbReference type="OrthoDB" id="1577640at2759"/>
<accession>A0A0U5C3Q3</accession>
<dbReference type="Proteomes" id="UP000054771">
    <property type="component" value="Unassembled WGS sequence"/>
</dbReference>
<dbReference type="Gene3D" id="1.25.40.20">
    <property type="entry name" value="Ankyrin repeat-containing domain"/>
    <property type="match status" value="1"/>
</dbReference>
<reference evidence="5" key="1">
    <citation type="journal article" date="2016" name="Genome Announc.">
        <title>Draft genome sequences of fungus Aspergillus calidoustus.</title>
        <authorList>
            <person name="Horn F."/>
            <person name="Linde J."/>
            <person name="Mattern D.J."/>
            <person name="Walther G."/>
            <person name="Guthke R."/>
            <person name="Scherlach K."/>
            <person name="Martin K."/>
            <person name="Brakhage A.A."/>
            <person name="Petzke L."/>
            <person name="Valiante V."/>
        </authorList>
    </citation>
    <scope>NUCLEOTIDE SEQUENCE [LARGE SCALE GENOMIC DNA]</scope>
    <source>
        <strain evidence="5">SF006504</strain>
    </source>
</reference>
<keyword evidence="1" id="KW-0677">Repeat</keyword>
<gene>
    <name evidence="4" type="ORF">ASPCAL01584</name>
</gene>
<dbReference type="SMART" id="SM00248">
    <property type="entry name" value="ANK"/>
    <property type="match status" value="4"/>
</dbReference>
<evidence type="ECO:0000313" key="5">
    <source>
        <dbReference type="Proteomes" id="UP000054771"/>
    </source>
</evidence>
<name>A0A0U5C3Q3_ASPCI</name>
<feature type="repeat" description="ANK" evidence="3">
    <location>
        <begin position="225"/>
        <end position="257"/>
    </location>
</feature>
<dbReference type="InterPro" id="IPR036770">
    <property type="entry name" value="Ankyrin_rpt-contain_sf"/>
</dbReference>
<dbReference type="PANTHER" id="PTHR24198:SF165">
    <property type="entry name" value="ANKYRIN REPEAT-CONTAINING PROTEIN-RELATED"/>
    <property type="match status" value="1"/>
</dbReference>
<organism evidence="4 5">
    <name type="scientific">Aspergillus calidoustus</name>
    <dbReference type="NCBI Taxonomy" id="454130"/>
    <lineage>
        <taxon>Eukaryota</taxon>
        <taxon>Fungi</taxon>
        <taxon>Dikarya</taxon>
        <taxon>Ascomycota</taxon>
        <taxon>Pezizomycotina</taxon>
        <taxon>Eurotiomycetes</taxon>
        <taxon>Eurotiomycetidae</taxon>
        <taxon>Eurotiales</taxon>
        <taxon>Aspergillaceae</taxon>
        <taxon>Aspergillus</taxon>
        <taxon>Aspergillus subgen. Nidulantes</taxon>
    </lineage>
</organism>
<dbReference type="PROSITE" id="PS50088">
    <property type="entry name" value="ANK_REPEAT"/>
    <property type="match status" value="1"/>
</dbReference>
<protein>
    <submittedName>
        <fullName evidence="4">Uncharacterized protein</fullName>
    </submittedName>
</protein>
<evidence type="ECO:0000256" key="2">
    <source>
        <dbReference type="ARBA" id="ARBA00023043"/>
    </source>
</evidence>